<feature type="domain" description="Sulfatase N-terminal" evidence="8">
    <location>
        <begin position="28"/>
        <end position="363"/>
    </location>
</feature>
<dbReference type="GO" id="GO:0030203">
    <property type="term" value="P:glycosaminoglycan metabolic process"/>
    <property type="evidence" value="ECO:0007669"/>
    <property type="project" value="InterPro"/>
</dbReference>
<keyword evidence="5" id="KW-0325">Glycoprotein</keyword>
<dbReference type="PANTHER" id="PTHR43108:SF8">
    <property type="entry name" value="SD21168P"/>
    <property type="match status" value="1"/>
</dbReference>
<feature type="signal peptide" evidence="7">
    <location>
        <begin position="1"/>
        <end position="21"/>
    </location>
</feature>
<keyword evidence="10" id="KW-1185">Reference proteome</keyword>
<comment type="caution">
    <text evidence="9">The sequence shown here is derived from an EMBL/GenBank/DDBJ whole genome shotgun (WGS) entry which is preliminary data.</text>
</comment>
<dbReference type="EMBL" id="JAODUO010000886">
    <property type="protein sequence ID" value="KAK2173296.1"/>
    <property type="molecule type" value="Genomic_DNA"/>
</dbReference>
<evidence type="ECO:0000259" key="8">
    <source>
        <dbReference type="Pfam" id="PF00884"/>
    </source>
</evidence>
<dbReference type="InterPro" id="IPR000917">
    <property type="entry name" value="Sulfatase_N"/>
</dbReference>
<dbReference type="GO" id="GO:0005539">
    <property type="term" value="F:glycosaminoglycan binding"/>
    <property type="evidence" value="ECO:0007669"/>
    <property type="project" value="TreeGrafter"/>
</dbReference>
<comment type="PTM">
    <text evidence="6">The conversion to 3-oxoalanine (also known as C-formylglycine, FGly), of a serine or cysteine residue in prokaryotes and of a cysteine residue in eukaryotes, is critical for catalytic activity.</text>
</comment>
<keyword evidence="3 7" id="KW-0732">Signal</keyword>
<comment type="similarity">
    <text evidence="2">Belongs to the sulfatase family.</text>
</comment>
<evidence type="ECO:0000256" key="2">
    <source>
        <dbReference type="ARBA" id="ARBA00008779"/>
    </source>
</evidence>
<sequence length="529" mass="59679">MAVLLSPITFLIFCLVIYTAAKQLNQRPNIVFILTDDQDVELGSMKPMVKAKKLIGDAGVIFKNMFVTSPLCCPSRSSILTGSYVHNHGAVNNSISGNCSSAAWQASSEMRTFATYLKKQHYRTFFAGKYLNQYGKKEAGGVGHVPPGWNTWMGLVGNSVYYNYTLSVDGKSEIHGDNYNVDYLTDVIARRAEAFLKHQHPHKPFFMMLSTPACHAPFTPAPQYSKSFSNVSAPRTGSFNYFGKDKHWLVRQAKHPLGDTSLKYIDSTHRNRWRTLLSVDDLVELVMTRLDKHSLLSNTYVVFTSDNGFHLGQMSLPNDKRQLYEFDVRVPLMVTGPRVTPGQVREEIILNIDLAPTFLEMAGLSVGAMTTSMDGRSFLSLLGNSTWVDREWREDFLVEHKGEYKDINAGCPQLDHQQVANCFPDCVCEDSFNNTYTCVRTLSKTCNLMYCEFADHEGFVEVYDLNKDPHQLKNIAKTISPQILVAMNKRLVKLSVCSGDTCRATAEPWQHWVTFGVRTERLYGRTGML</sequence>
<dbReference type="AlphaFoldDB" id="A0AAD9KKU1"/>
<dbReference type="PIRSF" id="PIRSF036666">
    <property type="entry name" value="G6S"/>
    <property type="match status" value="1"/>
</dbReference>
<dbReference type="Pfam" id="PF00884">
    <property type="entry name" value="Sulfatase"/>
    <property type="match status" value="1"/>
</dbReference>
<dbReference type="CDD" id="cd16147">
    <property type="entry name" value="G6S"/>
    <property type="match status" value="1"/>
</dbReference>
<evidence type="ECO:0000313" key="9">
    <source>
        <dbReference type="EMBL" id="KAK2173296.1"/>
    </source>
</evidence>
<dbReference type="Proteomes" id="UP001209878">
    <property type="component" value="Unassembled WGS sequence"/>
</dbReference>
<organism evidence="9 10">
    <name type="scientific">Ridgeia piscesae</name>
    <name type="common">Tubeworm</name>
    <dbReference type="NCBI Taxonomy" id="27915"/>
    <lineage>
        <taxon>Eukaryota</taxon>
        <taxon>Metazoa</taxon>
        <taxon>Spiralia</taxon>
        <taxon>Lophotrochozoa</taxon>
        <taxon>Annelida</taxon>
        <taxon>Polychaeta</taxon>
        <taxon>Sedentaria</taxon>
        <taxon>Canalipalpata</taxon>
        <taxon>Sabellida</taxon>
        <taxon>Siboglinidae</taxon>
        <taxon>Ridgeia</taxon>
    </lineage>
</organism>
<dbReference type="Gene3D" id="3.40.720.10">
    <property type="entry name" value="Alkaline Phosphatase, subunit A"/>
    <property type="match status" value="1"/>
</dbReference>
<evidence type="ECO:0000256" key="1">
    <source>
        <dbReference type="ARBA" id="ARBA00001913"/>
    </source>
</evidence>
<dbReference type="SUPFAM" id="SSF53649">
    <property type="entry name" value="Alkaline phosphatase-like"/>
    <property type="match status" value="1"/>
</dbReference>
<feature type="modified residue" description="3-oxoalanine (Cys)" evidence="6">
    <location>
        <position position="72"/>
    </location>
</feature>
<dbReference type="InterPro" id="IPR012251">
    <property type="entry name" value="GlcNAc_6-SO4ase"/>
</dbReference>
<keyword evidence="4" id="KW-0378">Hydrolase</keyword>
<dbReference type="PROSITE" id="PS00523">
    <property type="entry name" value="SULFATASE_1"/>
    <property type="match status" value="1"/>
</dbReference>
<dbReference type="GO" id="GO:0008449">
    <property type="term" value="F:N-acetylglucosamine-6-sulfatase activity"/>
    <property type="evidence" value="ECO:0007669"/>
    <property type="project" value="InterPro"/>
</dbReference>
<evidence type="ECO:0000256" key="6">
    <source>
        <dbReference type="PIRSR" id="PIRSR036666-50"/>
    </source>
</evidence>
<evidence type="ECO:0000256" key="3">
    <source>
        <dbReference type="ARBA" id="ARBA00022729"/>
    </source>
</evidence>
<evidence type="ECO:0000256" key="4">
    <source>
        <dbReference type="ARBA" id="ARBA00022801"/>
    </source>
</evidence>
<evidence type="ECO:0000256" key="5">
    <source>
        <dbReference type="ARBA" id="ARBA00023180"/>
    </source>
</evidence>
<feature type="chain" id="PRO_5041952447" description="Sulfatase N-terminal domain-containing protein" evidence="7">
    <location>
        <begin position="22"/>
        <end position="529"/>
    </location>
</feature>
<evidence type="ECO:0000256" key="7">
    <source>
        <dbReference type="SAM" id="SignalP"/>
    </source>
</evidence>
<gene>
    <name evidence="9" type="ORF">NP493_885g01003</name>
</gene>
<comment type="cofactor">
    <cofactor evidence="1">
        <name>Ca(2+)</name>
        <dbReference type="ChEBI" id="CHEBI:29108"/>
    </cofactor>
</comment>
<name>A0AAD9KKU1_RIDPI</name>
<proteinExistence type="inferred from homology"/>
<dbReference type="InterPro" id="IPR024607">
    <property type="entry name" value="Sulfatase_CS"/>
</dbReference>
<reference evidence="9" key="1">
    <citation type="journal article" date="2023" name="Mol. Biol. Evol.">
        <title>Third-Generation Sequencing Reveals the Adaptive Role of the Epigenome in Three Deep-Sea Polychaetes.</title>
        <authorList>
            <person name="Perez M."/>
            <person name="Aroh O."/>
            <person name="Sun Y."/>
            <person name="Lan Y."/>
            <person name="Juniper S.K."/>
            <person name="Young C.R."/>
            <person name="Angers B."/>
            <person name="Qian P.Y."/>
        </authorList>
    </citation>
    <scope>NUCLEOTIDE SEQUENCE</scope>
    <source>
        <strain evidence="9">R07B-5</strain>
    </source>
</reference>
<accession>A0AAD9KKU1</accession>
<evidence type="ECO:0000313" key="10">
    <source>
        <dbReference type="Proteomes" id="UP001209878"/>
    </source>
</evidence>
<dbReference type="PANTHER" id="PTHR43108">
    <property type="entry name" value="N-ACETYLGLUCOSAMINE-6-SULFATASE FAMILY MEMBER"/>
    <property type="match status" value="1"/>
</dbReference>
<protein>
    <recommendedName>
        <fullName evidence="8">Sulfatase N-terminal domain-containing protein</fullName>
    </recommendedName>
</protein>
<dbReference type="InterPro" id="IPR017850">
    <property type="entry name" value="Alkaline_phosphatase_core_sf"/>
</dbReference>